<dbReference type="Gene3D" id="3.40.630.30">
    <property type="match status" value="1"/>
</dbReference>
<dbReference type="SUPFAM" id="SSF55729">
    <property type="entry name" value="Acyl-CoA N-acyltransferases (Nat)"/>
    <property type="match status" value="1"/>
</dbReference>
<dbReference type="RefSeq" id="WP_160586450.1">
    <property type="nucleotide sequence ID" value="NZ_BMHN01000001.1"/>
</dbReference>
<accession>A0A845Q7K3</accession>
<dbReference type="AlphaFoldDB" id="A0A845Q7K3"/>
<keyword evidence="2" id="KW-1185">Reference proteome</keyword>
<dbReference type="InterPro" id="IPR016181">
    <property type="entry name" value="Acyl_CoA_acyltransferase"/>
</dbReference>
<proteinExistence type="predicted"/>
<dbReference type="EMBL" id="WXYQ01000001">
    <property type="protein sequence ID" value="NBG94329.1"/>
    <property type="molecule type" value="Genomic_DNA"/>
</dbReference>
<reference evidence="1 2" key="1">
    <citation type="journal article" date="2016" name="Int. J. Syst. Evol. Microbiol.">
        <title>Pyruvatibacter mobilis gen. nov., sp. nov., a marine bacterium from the culture broth of Picochlorum sp. 122.</title>
        <authorList>
            <person name="Wang G."/>
            <person name="Tang M."/>
            <person name="Wu H."/>
            <person name="Dai S."/>
            <person name="Li T."/>
            <person name="Chen C."/>
            <person name="He H."/>
            <person name="Fan J."/>
            <person name="Xiang W."/>
            <person name="Li X."/>
        </authorList>
    </citation>
    <scope>NUCLEOTIDE SEQUENCE [LARGE SCALE GENOMIC DNA]</scope>
    <source>
        <strain evidence="1 2">GYP-11</strain>
    </source>
</reference>
<name>A0A845Q7K3_9HYPH</name>
<dbReference type="Proteomes" id="UP000470384">
    <property type="component" value="Unassembled WGS sequence"/>
</dbReference>
<dbReference type="OrthoDB" id="8479075at2"/>
<evidence type="ECO:0000313" key="1">
    <source>
        <dbReference type="EMBL" id="NBG94329.1"/>
    </source>
</evidence>
<protein>
    <submittedName>
        <fullName evidence="1">Uncharacterized protein</fullName>
    </submittedName>
</protein>
<dbReference type="GeneID" id="300656386"/>
<comment type="caution">
    <text evidence="1">The sequence shown here is derived from an EMBL/GenBank/DDBJ whole genome shotgun (WGS) entry which is preliminary data.</text>
</comment>
<sequence>MGRAAGTRTKLFVAEGDGCKAVCPIAERSYRGATDVFTPYGFSGFAGTGDLSQLPDAWRAFAQGQGYVAGYIMQHPLAMPGRLAGAWPEMSDAGRTLYRVDLTVGEEERLRALSSKKRAQRLRKWLEAASIETDQARLAEAFMRLYPDLMSRRGAASVYRFSDDILRDLVRLPDTVLVGVCDAAGEVTSVAQMGIAPACGEYLFVAARETSSGDGDGLLWLGLRALADRGAPACNLGGGITEGDGLSDFKRRLGGEPVPIPVLRQIFDAPRYQALCQSAGCDPDKTDFFPAYYR</sequence>
<evidence type="ECO:0000313" key="2">
    <source>
        <dbReference type="Proteomes" id="UP000470384"/>
    </source>
</evidence>
<organism evidence="1 2">
    <name type="scientific">Pyruvatibacter mobilis</name>
    <dbReference type="NCBI Taxonomy" id="1712261"/>
    <lineage>
        <taxon>Bacteria</taxon>
        <taxon>Pseudomonadati</taxon>
        <taxon>Pseudomonadota</taxon>
        <taxon>Alphaproteobacteria</taxon>
        <taxon>Hyphomicrobiales</taxon>
        <taxon>Parvibaculaceae</taxon>
        <taxon>Pyruvatibacter</taxon>
    </lineage>
</organism>
<gene>
    <name evidence="1" type="ORF">GTQ45_01125</name>
</gene>